<feature type="non-terminal residue" evidence="3">
    <location>
        <position position="419"/>
    </location>
</feature>
<dbReference type="Gene3D" id="3.30.420.10">
    <property type="entry name" value="Ribonuclease H-like superfamily/Ribonuclease H"/>
    <property type="match status" value="1"/>
</dbReference>
<keyword evidence="1" id="KW-0511">Multifunctional enzyme</keyword>
<dbReference type="Proteomes" id="UP000668214">
    <property type="component" value="Unassembled WGS sequence"/>
</dbReference>
<keyword evidence="4" id="KW-1185">Reference proteome</keyword>
<dbReference type="EMBL" id="JAANIA010000645">
    <property type="protein sequence ID" value="KAG5323500.1"/>
    <property type="molecule type" value="Genomic_DNA"/>
</dbReference>
<dbReference type="AlphaFoldDB" id="A0A836JRB5"/>
<comment type="caution">
    <text evidence="3">The sequence shown here is derived from an EMBL/GenBank/DDBJ whole genome shotgun (WGS) entry which is preliminary data.</text>
</comment>
<accession>A0A836JRB5</accession>
<dbReference type="PANTHER" id="PTHR37984">
    <property type="entry name" value="PROTEIN CBG26694"/>
    <property type="match status" value="1"/>
</dbReference>
<sequence>ADDYPIEKWLFEDIARITNLNELQRAIYGRKAINGTAAKFLRCHRIIDYVIRGINDGDINKMVLYGARTLEELKNKLRIYTKYVTAPQLIKNKTQIKKSNEVKSKTTKNTFEMKKERRFNCGRSGHKSDSYQNKKKGKNASIVILYCQASRRFPRHEKLINERDMIALIDTGSEINMMKYEKYNKRKIYRKELYTDASSKGYGAVLLQRDDTDGEFHPVQYMNRKMTDTEKKKHSLLNQMADDIIKRTHESDRGGAFMSQLFKEYCLRENISHYLITTGTPQRNGQVEMINRVILSILTKLSIEKSSLWYRHVRRVQQAIGRTPFEVMKLRRTKNPPLQQLLQQELLDCFINDRDNIRADARAQIEKIQVENVHQYNLRRKETRKYAVDKLVAIRRIQFTQGSKLLPNGALSCDKENRP</sequence>
<evidence type="ECO:0000259" key="2">
    <source>
        <dbReference type="PROSITE" id="PS50994"/>
    </source>
</evidence>
<dbReference type="GO" id="GO:0015074">
    <property type="term" value="P:DNA integration"/>
    <property type="evidence" value="ECO:0007669"/>
    <property type="project" value="InterPro"/>
</dbReference>
<dbReference type="PANTHER" id="PTHR37984:SF5">
    <property type="entry name" value="PROTEIN NYNRIN-LIKE"/>
    <property type="match status" value="1"/>
</dbReference>
<evidence type="ECO:0000256" key="1">
    <source>
        <dbReference type="ARBA" id="ARBA00023268"/>
    </source>
</evidence>
<dbReference type="InterPro" id="IPR036397">
    <property type="entry name" value="RNaseH_sf"/>
</dbReference>
<protein>
    <submittedName>
        <fullName evidence="3">POLX protein</fullName>
    </submittedName>
</protein>
<dbReference type="GO" id="GO:0003676">
    <property type="term" value="F:nucleic acid binding"/>
    <property type="evidence" value="ECO:0007669"/>
    <property type="project" value="InterPro"/>
</dbReference>
<organism evidence="3 4">
    <name type="scientific">Pseudoatta argentina</name>
    <dbReference type="NCBI Taxonomy" id="621737"/>
    <lineage>
        <taxon>Eukaryota</taxon>
        <taxon>Metazoa</taxon>
        <taxon>Ecdysozoa</taxon>
        <taxon>Arthropoda</taxon>
        <taxon>Hexapoda</taxon>
        <taxon>Insecta</taxon>
        <taxon>Pterygota</taxon>
        <taxon>Neoptera</taxon>
        <taxon>Endopterygota</taxon>
        <taxon>Hymenoptera</taxon>
        <taxon>Apocrita</taxon>
        <taxon>Aculeata</taxon>
        <taxon>Formicoidea</taxon>
        <taxon>Formicidae</taxon>
        <taxon>Myrmicinae</taxon>
        <taxon>Pseudoatta</taxon>
    </lineage>
</organism>
<gene>
    <name evidence="3" type="primary">Polx_29</name>
    <name evidence="3" type="ORF">G6Z78_0012808</name>
</gene>
<evidence type="ECO:0000313" key="4">
    <source>
        <dbReference type="Proteomes" id="UP000668214"/>
    </source>
</evidence>
<dbReference type="InterPro" id="IPR012337">
    <property type="entry name" value="RNaseH-like_sf"/>
</dbReference>
<evidence type="ECO:0000313" key="3">
    <source>
        <dbReference type="EMBL" id="KAG5323500.1"/>
    </source>
</evidence>
<feature type="non-terminal residue" evidence="3">
    <location>
        <position position="1"/>
    </location>
</feature>
<feature type="domain" description="Integrase catalytic" evidence="2">
    <location>
        <begin position="181"/>
        <end position="345"/>
    </location>
</feature>
<dbReference type="SUPFAM" id="SSF53098">
    <property type="entry name" value="Ribonuclease H-like"/>
    <property type="match status" value="1"/>
</dbReference>
<proteinExistence type="predicted"/>
<reference evidence="3" key="1">
    <citation type="submission" date="2020-02" db="EMBL/GenBank/DDBJ databases">
        <title>Relaxed selection underlies rapid genomic changes in the transitions from sociality to social parasitism in ants.</title>
        <authorList>
            <person name="Bi X."/>
        </authorList>
    </citation>
    <scope>NUCLEOTIDE SEQUENCE</scope>
    <source>
        <strain evidence="3">BGI-DK2014c</strain>
        <tissue evidence="3">Whole body</tissue>
    </source>
</reference>
<dbReference type="InterPro" id="IPR050951">
    <property type="entry name" value="Retrovirus_Pol_polyprotein"/>
</dbReference>
<dbReference type="InterPro" id="IPR041577">
    <property type="entry name" value="RT_RNaseH_2"/>
</dbReference>
<dbReference type="GO" id="GO:0003824">
    <property type="term" value="F:catalytic activity"/>
    <property type="evidence" value="ECO:0007669"/>
    <property type="project" value="UniProtKB-KW"/>
</dbReference>
<dbReference type="InterPro" id="IPR001584">
    <property type="entry name" value="Integrase_cat-core"/>
</dbReference>
<dbReference type="PROSITE" id="PS50994">
    <property type="entry name" value="INTEGRASE"/>
    <property type="match status" value="1"/>
</dbReference>
<dbReference type="Pfam" id="PF17919">
    <property type="entry name" value="RT_RNaseH_2"/>
    <property type="match status" value="1"/>
</dbReference>
<name>A0A836JRB5_9HYME</name>